<feature type="compositionally biased region" description="Polar residues" evidence="1">
    <location>
        <begin position="36"/>
        <end position="45"/>
    </location>
</feature>
<feature type="compositionally biased region" description="Basic residues" evidence="1">
    <location>
        <begin position="144"/>
        <end position="153"/>
    </location>
</feature>
<keyword evidence="4" id="KW-1185">Reference proteome</keyword>
<dbReference type="STRING" id="1314778.A0A5C3P2W4"/>
<feature type="compositionally biased region" description="Polar residues" evidence="1">
    <location>
        <begin position="721"/>
        <end position="750"/>
    </location>
</feature>
<protein>
    <recommendedName>
        <fullName evidence="2">AB hydrolase-1 domain-containing protein</fullName>
    </recommendedName>
</protein>
<feature type="compositionally biased region" description="Low complexity" evidence="1">
    <location>
        <begin position="325"/>
        <end position="342"/>
    </location>
</feature>
<dbReference type="PANTHER" id="PTHR43433">
    <property type="entry name" value="HYDROLASE, ALPHA/BETA FOLD FAMILY PROTEIN"/>
    <property type="match status" value="1"/>
</dbReference>
<dbReference type="Proteomes" id="UP000308197">
    <property type="component" value="Unassembled WGS sequence"/>
</dbReference>
<dbReference type="InterPro" id="IPR029058">
    <property type="entry name" value="AB_hydrolase_fold"/>
</dbReference>
<name>A0A5C3P2W4_9APHY</name>
<feature type="region of interest" description="Disordered" evidence="1">
    <location>
        <begin position="714"/>
        <end position="750"/>
    </location>
</feature>
<dbReference type="InterPro" id="IPR050471">
    <property type="entry name" value="AB_hydrolase"/>
</dbReference>
<sequence length="1085" mass="117463">MSTRVLAQDVASANTSGSRRPQKKSSFLSLRREQRSPASLDTSSPPAGGGRSHAEKATSPSSFHAFQDVSRPVISHPQELGGGRSHNRRSSKTASLRHEQSFPRSSRARDREELERDSDQLRDDDAQGNFLAFPTFNEPSLRSKGSHSTKTRSRTQSGPSTKRSLTSRGSGDPYSYHIRDSNSSTLSHFEDTPQTPVDDSFFRDPVFGAPVVVAAPTAGVETMDALVDGMNGYGSDDHFMGMGGMSGRSSKFAKSGFHPLYHPPLPTPPPGVTLGGALPRQHPSRSRDSDADEDDEDDDSRTRSPPPRANHRRPPTRTPSALTVTTTSRRPSTSPSPSPARSEFAQRASSPQKTVAPSISEIIRAHAPPDQQARSRKTSYATSNGHDSVAHTSSSHAKRREVEPEPEVKAAEGEVDLVSRSSVDTLAEEIQRTMQVQKQASVAPRFVHKARSFQQHTAPELVRSVSSPRSEGRRVSSIYSYSTISDQPPLPPLDLMGLTKVPINSPSQTIAQYLRSTRLTTLLHLTRSPHASRGNPLKVSLSDLGSPTGFPVVVFLGLGCVRHIMGLYDEMAECLGIRLITIDRWGLGRTDVPKSKSARGIPEWASIVEEVLDQLGIDQCSIMAHSAGAPYAMAFANRYPERIRGEVCLLAPWVAGGEGGGYKWLKYVPNGLLRTAQAAEWKVQAWMLGKPPTIAFEGIGFDAKSPVCSPSQSAASSSSALVTPQSPPHSASTITPSKVAQQDQDSRPSISSAVFSEYDDLRDFEGRFDSLSTLGRNSSSSHRDRTTSESKFGNGHVAARKSSRGFLGRFKIPGSSNQQPQSSSSDKLSSGPGKKLKALRSMGSLKGRSRASAPKTSDPPVPTPSWIPSPVHEVAPEVGLGLDHFDWTDPAVLETRLSSPGTARKHNDLPPLDLSHDTPLSSPRANGRRSISFSGASPSPSISYLQSPQTTTAKTTPTSTPTSAQSFQASLGNALIAASHAESAKGTHSDLLQILNHDRLPFGFSYTAYPHNVRVWYGDRDEKIAENAVRWMESTMGPDKCQVKVVKGAEHALMFKSSVVIEVLEHLVEFWRDCEFPNDVYQGGG</sequence>
<feature type="region of interest" description="Disordered" evidence="1">
    <location>
        <begin position="896"/>
        <end position="966"/>
    </location>
</feature>
<feature type="compositionally biased region" description="Acidic residues" evidence="1">
    <location>
        <begin position="290"/>
        <end position="299"/>
    </location>
</feature>
<dbReference type="Gene3D" id="3.40.50.1820">
    <property type="entry name" value="alpha/beta hydrolase"/>
    <property type="match status" value="1"/>
</dbReference>
<evidence type="ECO:0000313" key="3">
    <source>
        <dbReference type="EMBL" id="TFK83602.1"/>
    </source>
</evidence>
<feature type="compositionally biased region" description="Polar residues" evidence="1">
    <location>
        <begin position="181"/>
        <end position="197"/>
    </location>
</feature>
<feature type="compositionally biased region" description="Pro residues" evidence="1">
    <location>
        <begin position="261"/>
        <end position="271"/>
    </location>
</feature>
<dbReference type="InParanoid" id="A0A5C3P2W4"/>
<feature type="compositionally biased region" description="Basic and acidic residues" evidence="1">
    <location>
        <begin position="400"/>
        <end position="412"/>
    </location>
</feature>
<accession>A0A5C3P2W4</accession>
<evidence type="ECO:0000259" key="2">
    <source>
        <dbReference type="Pfam" id="PF00561"/>
    </source>
</evidence>
<reference evidence="3 4" key="1">
    <citation type="journal article" date="2019" name="Nat. Ecol. Evol.">
        <title>Megaphylogeny resolves global patterns of mushroom evolution.</title>
        <authorList>
            <person name="Varga T."/>
            <person name="Krizsan K."/>
            <person name="Foldi C."/>
            <person name="Dima B."/>
            <person name="Sanchez-Garcia M."/>
            <person name="Sanchez-Ramirez S."/>
            <person name="Szollosi G.J."/>
            <person name="Szarkandi J.G."/>
            <person name="Papp V."/>
            <person name="Albert L."/>
            <person name="Andreopoulos W."/>
            <person name="Angelini C."/>
            <person name="Antonin V."/>
            <person name="Barry K.W."/>
            <person name="Bougher N.L."/>
            <person name="Buchanan P."/>
            <person name="Buyck B."/>
            <person name="Bense V."/>
            <person name="Catcheside P."/>
            <person name="Chovatia M."/>
            <person name="Cooper J."/>
            <person name="Damon W."/>
            <person name="Desjardin D."/>
            <person name="Finy P."/>
            <person name="Geml J."/>
            <person name="Haridas S."/>
            <person name="Hughes K."/>
            <person name="Justo A."/>
            <person name="Karasinski D."/>
            <person name="Kautmanova I."/>
            <person name="Kiss B."/>
            <person name="Kocsube S."/>
            <person name="Kotiranta H."/>
            <person name="LaButti K.M."/>
            <person name="Lechner B.E."/>
            <person name="Liimatainen K."/>
            <person name="Lipzen A."/>
            <person name="Lukacs Z."/>
            <person name="Mihaltcheva S."/>
            <person name="Morgado L.N."/>
            <person name="Niskanen T."/>
            <person name="Noordeloos M.E."/>
            <person name="Ohm R.A."/>
            <person name="Ortiz-Santana B."/>
            <person name="Ovrebo C."/>
            <person name="Racz N."/>
            <person name="Riley R."/>
            <person name="Savchenko A."/>
            <person name="Shiryaev A."/>
            <person name="Soop K."/>
            <person name="Spirin V."/>
            <person name="Szebenyi C."/>
            <person name="Tomsovsky M."/>
            <person name="Tulloss R.E."/>
            <person name="Uehling J."/>
            <person name="Grigoriev I.V."/>
            <person name="Vagvolgyi C."/>
            <person name="Papp T."/>
            <person name="Martin F.M."/>
            <person name="Miettinen O."/>
            <person name="Hibbett D.S."/>
            <person name="Nagy L.G."/>
        </authorList>
    </citation>
    <scope>NUCLEOTIDE SEQUENCE [LARGE SCALE GENOMIC DNA]</scope>
    <source>
        <strain evidence="3 4">HHB13444</strain>
    </source>
</reference>
<proteinExistence type="predicted"/>
<dbReference type="Pfam" id="PF00561">
    <property type="entry name" value="Abhydrolase_1"/>
    <property type="match status" value="1"/>
</dbReference>
<feature type="compositionally biased region" description="Low complexity" evidence="1">
    <location>
        <begin position="815"/>
        <end position="833"/>
    </location>
</feature>
<feature type="compositionally biased region" description="Polar residues" evidence="1">
    <location>
        <begin position="347"/>
        <end position="357"/>
    </location>
</feature>
<dbReference type="AlphaFoldDB" id="A0A5C3P2W4"/>
<dbReference type="InterPro" id="IPR000073">
    <property type="entry name" value="AB_hydrolase_1"/>
</dbReference>
<feature type="domain" description="AB hydrolase-1" evidence="2">
    <location>
        <begin position="568"/>
        <end position="677"/>
    </location>
</feature>
<feature type="region of interest" description="Disordered" evidence="1">
    <location>
        <begin position="1"/>
        <end position="201"/>
    </location>
</feature>
<feature type="compositionally biased region" description="Basic and acidic residues" evidence="1">
    <location>
        <begin position="96"/>
        <end position="125"/>
    </location>
</feature>
<organism evidence="3 4">
    <name type="scientific">Polyporus arcularius HHB13444</name>
    <dbReference type="NCBI Taxonomy" id="1314778"/>
    <lineage>
        <taxon>Eukaryota</taxon>
        <taxon>Fungi</taxon>
        <taxon>Dikarya</taxon>
        <taxon>Basidiomycota</taxon>
        <taxon>Agaricomycotina</taxon>
        <taxon>Agaricomycetes</taxon>
        <taxon>Polyporales</taxon>
        <taxon>Polyporaceae</taxon>
        <taxon>Polyporus</taxon>
    </lineage>
</organism>
<feature type="region of interest" description="Disordered" evidence="1">
    <location>
        <begin position="257"/>
        <end position="413"/>
    </location>
</feature>
<evidence type="ECO:0000313" key="4">
    <source>
        <dbReference type="Proteomes" id="UP000308197"/>
    </source>
</evidence>
<feature type="compositionally biased region" description="Low complexity" evidence="1">
    <location>
        <begin position="770"/>
        <end position="780"/>
    </location>
</feature>
<dbReference type="EMBL" id="ML211380">
    <property type="protein sequence ID" value="TFK83602.1"/>
    <property type="molecule type" value="Genomic_DNA"/>
</dbReference>
<gene>
    <name evidence="3" type="ORF">K466DRAFT_255384</name>
</gene>
<dbReference type="SUPFAM" id="SSF53474">
    <property type="entry name" value="alpha/beta-Hydrolases"/>
    <property type="match status" value="1"/>
</dbReference>
<feature type="compositionally biased region" description="Low complexity" evidence="1">
    <location>
        <begin position="930"/>
        <end position="966"/>
    </location>
</feature>
<feature type="compositionally biased region" description="Polar residues" evidence="1">
    <location>
        <begin position="1"/>
        <end position="28"/>
    </location>
</feature>
<feature type="compositionally biased region" description="Polar residues" evidence="1">
    <location>
        <begin position="378"/>
        <end position="395"/>
    </location>
</feature>
<feature type="compositionally biased region" description="Pro residues" evidence="1">
    <location>
        <begin position="857"/>
        <end position="867"/>
    </location>
</feature>
<feature type="compositionally biased region" description="Polar residues" evidence="1">
    <location>
        <begin position="154"/>
        <end position="169"/>
    </location>
</feature>
<evidence type="ECO:0000256" key="1">
    <source>
        <dbReference type="SAM" id="MobiDB-lite"/>
    </source>
</evidence>
<feature type="region of interest" description="Disordered" evidence="1">
    <location>
        <begin position="770"/>
        <end position="870"/>
    </location>
</feature>
<dbReference type="PANTHER" id="PTHR43433:SF10">
    <property type="entry name" value="AB HYDROLASE-1 DOMAIN-CONTAINING PROTEIN"/>
    <property type="match status" value="1"/>
</dbReference>